<dbReference type="GO" id="GO:0006487">
    <property type="term" value="P:protein N-linked glycosylation"/>
    <property type="evidence" value="ECO:0007669"/>
    <property type="project" value="TreeGrafter"/>
</dbReference>
<accession>I2NUS5</accession>
<dbReference type="PATRIC" id="fig|1095748.3.peg.803"/>
<dbReference type="PANTHER" id="PTHR10859">
    <property type="entry name" value="GLYCOSYL TRANSFERASE"/>
    <property type="match status" value="1"/>
</dbReference>
<name>I2NUS5_NEISI</name>
<dbReference type="EMBL" id="AJMT01000060">
    <property type="protein sequence ID" value="EIG29586.1"/>
    <property type="molecule type" value="Genomic_DNA"/>
</dbReference>
<dbReference type="SUPFAM" id="SSF53448">
    <property type="entry name" value="Nucleotide-diphospho-sugar transferases"/>
    <property type="match status" value="1"/>
</dbReference>
<organism evidence="2 3">
    <name type="scientific">Neisseria sicca VK64</name>
    <dbReference type="NCBI Taxonomy" id="1095748"/>
    <lineage>
        <taxon>Bacteria</taxon>
        <taxon>Pseudomonadati</taxon>
        <taxon>Pseudomonadota</taxon>
        <taxon>Betaproteobacteria</taxon>
        <taxon>Neisseriales</taxon>
        <taxon>Neisseriaceae</taxon>
        <taxon>Neisseria</taxon>
    </lineage>
</organism>
<dbReference type="AlphaFoldDB" id="I2NUS5"/>
<feature type="domain" description="Glycosyltransferase 2-like" evidence="1">
    <location>
        <begin position="16"/>
        <end position="143"/>
    </location>
</feature>
<keyword evidence="2" id="KW-0328">Glycosyltransferase</keyword>
<dbReference type="Pfam" id="PF00535">
    <property type="entry name" value="Glycos_transf_2"/>
    <property type="match status" value="1"/>
</dbReference>
<proteinExistence type="predicted"/>
<dbReference type="InterPro" id="IPR029044">
    <property type="entry name" value="Nucleotide-diphossugar_trans"/>
</dbReference>
<reference evidence="2 3" key="1">
    <citation type="submission" date="2012-04" db="EMBL/GenBank/DDBJ databases">
        <authorList>
            <person name="Harkins D.M."/>
            <person name="Madupu R."/>
            <person name="Durkin A.S."/>
            <person name="Torralba M."/>
            <person name="Methe B."/>
            <person name="Sutton G.G."/>
            <person name="Nelson K.E."/>
        </authorList>
    </citation>
    <scope>NUCLEOTIDE SEQUENCE [LARGE SCALE GENOMIC DNA]</scope>
    <source>
        <strain evidence="2 3">VK64</strain>
    </source>
</reference>
<dbReference type="Proteomes" id="UP000004473">
    <property type="component" value="Unassembled WGS sequence"/>
</dbReference>
<comment type="caution">
    <text evidence="2">The sequence shown here is derived from an EMBL/GenBank/DDBJ whole genome shotgun (WGS) entry which is preliminary data.</text>
</comment>
<gene>
    <name evidence="2" type="ORF">HMPREF1051_1665</name>
</gene>
<evidence type="ECO:0000313" key="3">
    <source>
        <dbReference type="Proteomes" id="UP000004473"/>
    </source>
</evidence>
<dbReference type="PANTHER" id="PTHR10859:SF91">
    <property type="entry name" value="DOLICHYL-PHOSPHATE BETA-GLUCOSYLTRANSFERASE"/>
    <property type="match status" value="1"/>
</dbReference>
<evidence type="ECO:0000313" key="2">
    <source>
        <dbReference type="EMBL" id="EIG29586.1"/>
    </source>
</evidence>
<dbReference type="CDD" id="cd04179">
    <property type="entry name" value="DPM_DPG-synthase_like"/>
    <property type="match status" value="1"/>
</dbReference>
<evidence type="ECO:0000259" key="1">
    <source>
        <dbReference type="Pfam" id="PF00535"/>
    </source>
</evidence>
<dbReference type="Gene3D" id="3.90.550.10">
    <property type="entry name" value="Spore Coat Polysaccharide Biosynthesis Protein SpsA, Chain A"/>
    <property type="match status" value="1"/>
</dbReference>
<sequence>MREGRLKNGIPMKTLVLIPHYNHPTTIARVVQTMHGFGLDVLIVDDGSREECKPVLQALVSDGIHVLYRPINGGKGAAVKTGLKYAEENGYSHVLQVDADGQHHLDDTPKLLAAAEQNPEAVVCGWPQYGGDAPKARLYGRKITDFWNMLHTWSCDIKDGMCGFRLYPLAPALSVVREETVGDRMDFDTEILIRLYWRGVKPVWIKTPVQYAADGVSHFNAFADNVRISKMHTRLFLGMLRRRLGALFGKAV</sequence>
<dbReference type="EC" id="2.4.-.-" evidence="2"/>
<protein>
    <submittedName>
        <fullName evidence="2">Glycosyltransferase, group 2 family protein</fullName>
        <ecNumber evidence="2">2.4.-.-</ecNumber>
    </submittedName>
</protein>
<dbReference type="GO" id="GO:0016757">
    <property type="term" value="F:glycosyltransferase activity"/>
    <property type="evidence" value="ECO:0007669"/>
    <property type="project" value="UniProtKB-KW"/>
</dbReference>
<dbReference type="InterPro" id="IPR001173">
    <property type="entry name" value="Glyco_trans_2-like"/>
</dbReference>
<keyword evidence="2" id="KW-0808">Transferase</keyword>